<accession>A0ABS6F5U4</accession>
<organism evidence="1 2">
    <name type="scientific">Clostridium simiarum</name>
    <dbReference type="NCBI Taxonomy" id="2841506"/>
    <lineage>
        <taxon>Bacteria</taxon>
        <taxon>Bacillati</taxon>
        <taxon>Bacillota</taxon>
        <taxon>Clostridia</taxon>
        <taxon>Eubacteriales</taxon>
        <taxon>Clostridiaceae</taxon>
        <taxon>Clostridium</taxon>
    </lineage>
</organism>
<dbReference type="EMBL" id="JAHLQL010000007">
    <property type="protein sequence ID" value="MBU5593195.1"/>
    <property type="molecule type" value="Genomic_DNA"/>
</dbReference>
<dbReference type="Proteomes" id="UP000736583">
    <property type="component" value="Unassembled WGS sequence"/>
</dbReference>
<evidence type="ECO:0000313" key="1">
    <source>
        <dbReference type="EMBL" id="MBU5593195.1"/>
    </source>
</evidence>
<sequence length="49" mass="5738">MLKKLGNIIDRLFDARENEIIIEDGFIMDKDYEKEACEILTSMQSNIVM</sequence>
<name>A0ABS6F5U4_9CLOT</name>
<comment type="caution">
    <text evidence="1">The sequence shown here is derived from an EMBL/GenBank/DDBJ whole genome shotgun (WGS) entry which is preliminary data.</text>
</comment>
<proteinExistence type="predicted"/>
<reference evidence="1 2" key="1">
    <citation type="submission" date="2021-06" db="EMBL/GenBank/DDBJ databases">
        <authorList>
            <person name="Sun Q."/>
            <person name="Li D."/>
        </authorList>
    </citation>
    <scope>NUCLEOTIDE SEQUENCE [LARGE SCALE GENOMIC DNA]</scope>
    <source>
        <strain evidence="1 2">MSJ-4</strain>
    </source>
</reference>
<protein>
    <submittedName>
        <fullName evidence="1">Uncharacterized protein</fullName>
    </submittedName>
</protein>
<dbReference type="RefSeq" id="WP_216457875.1">
    <property type="nucleotide sequence ID" value="NZ_JAHLQL010000007.1"/>
</dbReference>
<evidence type="ECO:0000313" key="2">
    <source>
        <dbReference type="Proteomes" id="UP000736583"/>
    </source>
</evidence>
<keyword evidence="2" id="KW-1185">Reference proteome</keyword>
<gene>
    <name evidence="1" type="ORF">KQI89_15710</name>
</gene>